<sequence length="96" mass="10835">MADVQETIKRLQSQENVMGVILLDDIGRSVLSTLNSDLTKQFAVVCHPLLEKTRQAMKELDPANSLSFFHVRAKKHEIMVSPDRNFSLLVILTPSE</sequence>
<dbReference type="OrthoDB" id="9985637at2759"/>
<evidence type="ECO:0000313" key="4">
    <source>
        <dbReference type="EMBL" id="KFD70102.1"/>
    </source>
</evidence>
<dbReference type="Gene3D" id="3.30.450.30">
    <property type="entry name" value="Dynein light chain 2a, cytoplasmic"/>
    <property type="match status" value="1"/>
</dbReference>
<dbReference type="Pfam" id="PF03259">
    <property type="entry name" value="Robl_LC7"/>
    <property type="match status" value="1"/>
</dbReference>
<gene>
    <name evidence="3" type="ORF">M513_02260</name>
    <name evidence="4" type="ORF">M514_02260</name>
</gene>
<dbReference type="SUPFAM" id="SSF103196">
    <property type="entry name" value="Roadblock/LC7 domain"/>
    <property type="match status" value="1"/>
</dbReference>
<name>A0A085MIF7_9BILA</name>
<evidence type="ECO:0000313" key="5">
    <source>
        <dbReference type="Proteomes" id="UP000030764"/>
    </source>
</evidence>
<dbReference type="InterPro" id="IPR004942">
    <property type="entry name" value="Roadblock/LAMTOR2_dom"/>
</dbReference>
<protein>
    <recommendedName>
        <fullName evidence="2">Roadblock/LAMTOR2 domain-containing protein</fullName>
    </recommendedName>
</protein>
<reference evidence="3 5" key="1">
    <citation type="journal article" date="2014" name="Nat. Genet.">
        <title>Genome and transcriptome of the porcine whipworm Trichuris suis.</title>
        <authorList>
            <person name="Jex A.R."/>
            <person name="Nejsum P."/>
            <person name="Schwarz E.M."/>
            <person name="Hu L."/>
            <person name="Young N.D."/>
            <person name="Hall R.S."/>
            <person name="Korhonen P.K."/>
            <person name="Liao S."/>
            <person name="Thamsborg S."/>
            <person name="Xia J."/>
            <person name="Xu P."/>
            <person name="Wang S."/>
            <person name="Scheerlinck J.P."/>
            <person name="Hofmann A."/>
            <person name="Sternberg P.W."/>
            <person name="Wang J."/>
            <person name="Gasser R.B."/>
        </authorList>
    </citation>
    <scope>NUCLEOTIDE SEQUENCE [LARGE SCALE GENOMIC DNA]</scope>
    <source>
        <strain evidence="4">DCEP-RM93F</strain>
        <strain evidence="3">DCEP-RM93M</strain>
    </source>
</reference>
<proteinExistence type="inferred from homology"/>
<organism evidence="3 5">
    <name type="scientific">Trichuris suis</name>
    <name type="common">pig whipworm</name>
    <dbReference type="NCBI Taxonomy" id="68888"/>
    <lineage>
        <taxon>Eukaryota</taxon>
        <taxon>Metazoa</taxon>
        <taxon>Ecdysozoa</taxon>
        <taxon>Nematoda</taxon>
        <taxon>Enoplea</taxon>
        <taxon>Dorylaimia</taxon>
        <taxon>Trichinellida</taxon>
        <taxon>Trichuridae</taxon>
        <taxon>Trichuris</taxon>
    </lineage>
</organism>
<comment type="similarity">
    <text evidence="1">Belongs to the GAMAD family.</text>
</comment>
<dbReference type="EMBL" id="KL363191">
    <property type="protein sequence ID" value="KFD57003.1"/>
    <property type="molecule type" value="Genomic_DNA"/>
</dbReference>
<dbReference type="PANTHER" id="PTHR10779">
    <property type="entry name" value="DYNEIN LIGHT CHAIN ROADBLOCK"/>
    <property type="match status" value="1"/>
</dbReference>
<accession>A0A085MIF7</accession>
<dbReference type="Proteomes" id="UP000030758">
    <property type="component" value="Unassembled WGS sequence"/>
</dbReference>
<dbReference type="SMART" id="SM00960">
    <property type="entry name" value="Robl_LC7"/>
    <property type="match status" value="1"/>
</dbReference>
<feature type="domain" description="Roadblock/LAMTOR2" evidence="2">
    <location>
        <begin position="4"/>
        <end position="92"/>
    </location>
</feature>
<evidence type="ECO:0000313" key="3">
    <source>
        <dbReference type="EMBL" id="KFD57003.1"/>
    </source>
</evidence>
<evidence type="ECO:0000256" key="1">
    <source>
        <dbReference type="ARBA" id="ARBA00007191"/>
    </source>
</evidence>
<dbReference type="Proteomes" id="UP000030764">
    <property type="component" value="Unassembled WGS sequence"/>
</dbReference>
<dbReference type="AlphaFoldDB" id="A0A085MIF7"/>
<evidence type="ECO:0000259" key="2">
    <source>
        <dbReference type="SMART" id="SM00960"/>
    </source>
</evidence>
<dbReference type="EMBL" id="KL367490">
    <property type="protein sequence ID" value="KFD70102.1"/>
    <property type="molecule type" value="Genomic_DNA"/>
</dbReference>
<keyword evidence="5" id="KW-1185">Reference proteome</keyword>